<accession>A0A4Y1ZDG4</accession>
<keyword evidence="1" id="KW-1133">Transmembrane helix</keyword>
<comment type="caution">
    <text evidence="2">The sequence shown here is derived from an EMBL/GenBank/DDBJ whole genome shotgun (WGS) entry which is preliminary data.</text>
</comment>
<reference evidence="2 3" key="1">
    <citation type="submission" date="2017-11" db="EMBL/GenBank/DDBJ databases">
        <title>Draft Genome Sequence of Sporolactobacillus inulinus NBRC 111894 Isolated from Koso, a Japanese Sugar-Vegetable Fermented Beverage.</title>
        <authorList>
            <person name="Chiou T.Y."/>
            <person name="Oshima K."/>
            <person name="Suda W."/>
            <person name="Hattori M."/>
            <person name="Takahashi T."/>
        </authorList>
    </citation>
    <scope>NUCLEOTIDE SEQUENCE [LARGE SCALE GENOMIC DNA]</scope>
    <source>
        <strain evidence="2 3">NBRC111894</strain>
    </source>
</reference>
<keyword evidence="1" id="KW-0472">Membrane</keyword>
<name>A0A4Y1ZDG4_9BACL</name>
<dbReference type="AlphaFoldDB" id="A0A4Y1ZDG4"/>
<gene>
    <name evidence="2" type="ORF">NBRC111894_2659</name>
</gene>
<evidence type="ECO:0008006" key="4">
    <source>
        <dbReference type="Google" id="ProtNLM"/>
    </source>
</evidence>
<keyword evidence="1" id="KW-0812">Transmembrane</keyword>
<evidence type="ECO:0000313" key="2">
    <source>
        <dbReference type="EMBL" id="GAY77105.1"/>
    </source>
</evidence>
<dbReference type="Gene3D" id="2.130.10.10">
    <property type="entry name" value="YVTN repeat-like/Quinoprotein amine dehydrogenase"/>
    <property type="match status" value="1"/>
</dbReference>
<protein>
    <recommendedName>
        <fullName evidence="4">BNR repeat domain protein</fullName>
    </recommendedName>
</protein>
<feature type="transmembrane region" description="Helical" evidence="1">
    <location>
        <begin position="16"/>
        <end position="40"/>
    </location>
</feature>
<sequence length="344" mass="38361">MTETNGQTSGKRSVHWVFWLLLAKIIFILLLAGITLWIIYAVHEANSGGTSSVRFSHLLAAGYSSDGETLWLATADKQLVTYKDGQWQTHKLKGGEKPAQYWPIHTGLLQLNESGMLEWKRLDQATMQRHKLDKQSGLMTIGYATGRIYQLQKKTGEVFVLRWSDDQGRSWQPGGSIRITGNVSFLTASPIDKNQVAIGTSKGLYLSNDQGAHFEHFLKGQLVTSAAYSFDQNVSLFAAVSGKESMLYQIVPKQQKTIQLDTGTVERDRLIKIVQIRDTKDKPSFLPSAAICIKRITAAKTGHLLHKKDAVWTASECGQPLYYGKLIKRARGSVKNDSNGFIRC</sequence>
<proteinExistence type="predicted"/>
<dbReference type="SUPFAM" id="SSF110296">
    <property type="entry name" value="Oligoxyloglucan reducing end-specific cellobiohydrolase"/>
    <property type="match status" value="1"/>
</dbReference>
<evidence type="ECO:0000256" key="1">
    <source>
        <dbReference type="SAM" id="Phobius"/>
    </source>
</evidence>
<dbReference type="Proteomes" id="UP000319716">
    <property type="component" value="Unassembled WGS sequence"/>
</dbReference>
<organism evidence="2 3">
    <name type="scientific">Sporolactobacillus inulinus</name>
    <dbReference type="NCBI Taxonomy" id="2078"/>
    <lineage>
        <taxon>Bacteria</taxon>
        <taxon>Bacillati</taxon>
        <taxon>Bacillota</taxon>
        <taxon>Bacilli</taxon>
        <taxon>Bacillales</taxon>
        <taxon>Sporolactobacillaceae</taxon>
        <taxon>Sporolactobacillus</taxon>
    </lineage>
</organism>
<evidence type="ECO:0000313" key="3">
    <source>
        <dbReference type="Proteomes" id="UP000319716"/>
    </source>
</evidence>
<dbReference type="RefSeq" id="WP_262392891.1">
    <property type="nucleotide sequence ID" value="NZ_BEXB01000021.1"/>
</dbReference>
<dbReference type="EMBL" id="BEXB01000021">
    <property type="protein sequence ID" value="GAY77105.1"/>
    <property type="molecule type" value="Genomic_DNA"/>
</dbReference>
<dbReference type="InterPro" id="IPR015943">
    <property type="entry name" value="WD40/YVTN_repeat-like_dom_sf"/>
</dbReference>